<dbReference type="Proteomes" id="UP000077266">
    <property type="component" value="Unassembled WGS sequence"/>
</dbReference>
<accession>A0A165EDJ4</accession>
<dbReference type="AlphaFoldDB" id="A0A165EDJ4"/>
<name>A0A165EDJ4_EXIGL</name>
<evidence type="ECO:0000313" key="2">
    <source>
        <dbReference type="Proteomes" id="UP000077266"/>
    </source>
</evidence>
<dbReference type="EMBL" id="KV426148">
    <property type="protein sequence ID" value="KZV86684.1"/>
    <property type="molecule type" value="Genomic_DNA"/>
</dbReference>
<keyword evidence="2" id="KW-1185">Reference proteome</keyword>
<proteinExistence type="predicted"/>
<dbReference type="InParanoid" id="A0A165EDJ4"/>
<reference evidence="1 2" key="1">
    <citation type="journal article" date="2016" name="Mol. Biol. Evol.">
        <title>Comparative Genomics of Early-Diverging Mushroom-Forming Fungi Provides Insights into the Origins of Lignocellulose Decay Capabilities.</title>
        <authorList>
            <person name="Nagy L.G."/>
            <person name="Riley R."/>
            <person name="Tritt A."/>
            <person name="Adam C."/>
            <person name="Daum C."/>
            <person name="Floudas D."/>
            <person name="Sun H."/>
            <person name="Yadav J.S."/>
            <person name="Pangilinan J."/>
            <person name="Larsson K.H."/>
            <person name="Matsuura K."/>
            <person name="Barry K."/>
            <person name="Labutti K."/>
            <person name="Kuo R."/>
            <person name="Ohm R.A."/>
            <person name="Bhattacharya S.S."/>
            <person name="Shirouzu T."/>
            <person name="Yoshinaga Y."/>
            <person name="Martin F.M."/>
            <person name="Grigoriev I.V."/>
            <person name="Hibbett D.S."/>
        </authorList>
    </citation>
    <scope>NUCLEOTIDE SEQUENCE [LARGE SCALE GENOMIC DNA]</scope>
    <source>
        <strain evidence="1 2">HHB12029</strain>
    </source>
</reference>
<evidence type="ECO:0000313" key="1">
    <source>
        <dbReference type="EMBL" id="KZV86684.1"/>
    </source>
</evidence>
<gene>
    <name evidence="1" type="ORF">EXIGLDRAFT_724512</name>
</gene>
<organism evidence="1 2">
    <name type="scientific">Exidia glandulosa HHB12029</name>
    <dbReference type="NCBI Taxonomy" id="1314781"/>
    <lineage>
        <taxon>Eukaryota</taxon>
        <taxon>Fungi</taxon>
        <taxon>Dikarya</taxon>
        <taxon>Basidiomycota</taxon>
        <taxon>Agaricomycotina</taxon>
        <taxon>Agaricomycetes</taxon>
        <taxon>Auriculariales</taxon>
        <taxon>Exidiaceae</taxon>
        <taxon>Exidia</taxon>
    </lineage>
</organism>
<sequence>MTCSSDHHALPALHTTSILLSDDDDAPTPLQRLSSGLLPTRARTRTKSCNCSRLANVAVRSRNVTAPLPSYVDQSPESPRLRARTVYLQNQRHQRARFPSSLPRTRAWRAGQRWILARSRLNWKTSHRWARIFFIETTSPLVPFESYGALLTRRAVRRRVRPARTSYSSTCVNALAASTRTDAHYPLRV</sequence>
<protein>
    <submittedName>
        <fullName evidence="1">Uncharacterized protein</fullName>
    </submittedName>
</protein>